<feature type="coiled-coil region" evidence="3">
    <location>
        <begin position="148"/>
        <end position="175"/>
    </location>
</feature>
<evidence type="ECO:0000256" key="1">
    <source>
        <dbReference type="ARBA" id="ARBA00001946"/>
    </source>
</evidence>
<dbReference type="InterPro" id="IPR000160">
    <property type="entry name" value="GGDEF_dom"/>
</dbReference>
<comment type="cofactor">
    <cofactor evidence="1">
        <name>Mg(2+)</name>
        <dbReference type="ChEBI" id="CHEBI:18420"/>
    </cofactor>
</comment>
<organism evidence="5 6">
    <name type="scientific">Amphritea balenae</name>
    <dbReference type="NCBI Taxonomy" id="452629"/>
    <lineage>
        <taxon>Bacteria</taxon>
        <taxon>Pseudomonadati</taxon>
        <taxon>Pseudomonadota</taxon>
        <taxon>Gammaproteobacteria</taxon>
        <taxon>Oceanospirillales</taxon>
        <taxon>Oceanospirillaceae</taxon>
        <taxon>Amphritea</taxon>
    </lineage>
</organism>
<evidence type="ECO:0000256" key="3">
    <source>
        <dbReference type="SAM" id="Coils"/>
    </source>
</evidence>
<reference evidence="5 6" key="1">
    <citation type="submission" date="2018-11" db="EMBL/GenBank/DDBJ databases">
        <title>The draft genome sequence of Amphritea balenae JAMM 1525T.</title>
        <authorList>
            <person name="Fang Z."/>
            <person name="Zhang Y."/>
            <person name="Han X."/>
        </authorList>
    </citation>
    <scope>NUCLEOTIDE SEQUENCE [LARGE SCALE GENOMIC DNA]</scope>
    <source>
        <strain evidence="5 6">JAMM 1525</strain>
    </source>
</reference>
<dbReference type="SMART" id="SM00267">
    <property type="entry name" value="GGDEF"/>
    <property type="match status" value="1"/>
</dbReference>
<protein>
    <recommendedName>
        <fullName evidence="2">diguanylate cyclase</fullName>
        <ecNumber evidence="2">2.7.7.65</ecNumber>
    </recommendedName>
</protein>
<dbReference type="InterPro" id="IPR043128">
    <property type="entry name" value="Rev_trsase/Diguanyl_cyclase"/>
</dbReference>
<evidence type="ECO:0000256" key="2">
    <source>
        <dbReference type="ARBA" id="ARBA00012528"/>
    </source>
</evidence>
<dbReference type="NCBIfam" id="TIGR00254">
    <property type="entry name" value="GGDEF"/>
    <property type="match status" value="1"/>
</dbReference>
<dbReference type="PANTHER" id="PTHR45138">
    <property type="entry name" value="REGULATORY COMPONENTS OF SENSORY TRANSDUCTION SYSTEM"/>
    <property type="match status" value="1"/>
</dbReference>
<dbReference type="Gene3D" id="3.30.70.270">
    <property type="match status" value="1"/>
</dbReference>
<dbReference type="RefSeq" id="WP_124927313.1">
    <property type="nucleotide sequence ID" value="NZ_BMOH01000008.1"/>
</dbReference>
<dbReference type="GO" id="GO:0052621">
    <property type="term" value="F:diguanylate cyclase activity"/>
    <property type="evidence" value="ECO:0007669"/>
    <property type="project" value="UniProtKB-EC"/>
</dbReference>
<proteinExistence type="predicted"/>
<evidence type="ECO:0000313" key="6">
    <source>
        <dbReference type="Proteomes" id="UP000267535"/>
    </source>
</evidence>
<dbReference type="EMBL" id="RQXV01000010">
    <property type="protein sequence ID" value="RRC97818.1"/>
    <property type="molecule type" value="Genomic_DNA"/>
</dbReference>
<gene>
    <name evidence="5" type="ORF">EHS89_16730</name>
</gene>
<dbReference type="GO" id="GO:0005886">
    <property type="term" value="C:plasma membrane"/>
    <property type="evidence" value="ECO:0007669"/>
    <property type="project" value="TreeGrafter"/>
</dbReference>
<dbReference type="InterPro" id="IPR029787">
    <property type="entry name" value="Nucleotide_cyclase"/>
</dbReference>
<dbReference type="OrthoDB" id="9812260at2"/>
<dbReference type="Proteomes" id="UP000267535">
    <property type="component" value="Unassembled WGS sequence"/>
</dbReference>
<dbReference type="EC" id="2.7.7.65" evidence="2"/>
<sequence>MKFADNPKQAAEFLRQAIPLMVKHSIPPNPLNYSLWYAYVSQALPELNTQMDKTLEVYGTCPNIVSEKMFREYLLKGEIENAEDIQNALLSVMGDLESSASSTAQDTEAFNEVLQDSLAALRDSSDDQSLETIIQKLAVNTETISESARQFQKKIDDAQAEINTLKEELEQTRQDATIDPLTGLFNRRVFDMELEQYSSAAKPDVSLVMVDIDFFKKFNDTYGHQMGDKVLQYVAKLVMNECPAPFLPVRFGGEEFAMLLPGQDTSASAALAEKVRLKIQSIRIKQKKTGDVISSVTASFGVARLAPGESVESLIARADASLYKAKEAGRNNVQTAD</sequence>
<dbReference type="Pfam" id="PF00990">
    <property type="entry name" value="GGDEF"/>
    <property type="match status" value="1"/>
</dbReference>
<dbReference type="PANTHER" id="PTHR45138:SF2">
    <property type="entry name" value="DIGUANYLATE CYCLASE VDCA"/>
    <property type="match status" value="1"/>
</dbReference>
<dbReference type="InterPro" id="IPR050469">
    <property type="entry name" value="Diguanylate_Cyclase"/>
</dbReference>
<feature type="domain" description="GGDEF" evidence="4">
    <location>
        <begin position="203"/>
        <end position="337"/>
    </location>
</feature>
<keyword evidence="3" id="KW-0175">Coiled coil</keyword>
<dbReference type="GO" id="GO:1902201">
    <property type="term" value="P:negative regulation of bacterial-type flagellum-dependent cell motility"/>
    <property type="evidence" value="ECO:0007669"/>
    <property type="project" value="TreeGrafter"/>
</dbReference>
<dbReference type="FunFam" id="3.30.70.270:FF:000001">
    <property type="entry name" value="Diguanylate cyclase domain protein"/>
    <property type="match status" value="1"/>
</dbReference>
<evidence type="ECO:0000259" key="4">
    <source>
        <dbReference type="PROSITE" id="PS50887"/>
    </source>
</evidence>
<keyword evidence="6" id="KW-1185">Reference proteome</keyword>
<evidence type="ECO:0000313" key="5">
    <source>
        <dbReference type="EMBL" id="RRC97818.1"/>
    </source>
</evidence>
<dbReference type="PROSITE" id="PS50887">
    <property type="entry name" value="GGDEF"/>
    <property type="match status" value="1"/>
</dbReference>
<name>A0A3P1SKY9_9GAMM</name>
<dbReference type="AlphaFoldDB" id="A0A3P1SKY9"/>
<accession>A0A3P1SKY9</accession>
<dbReference type="SUPFAM" id="SSF55073">
    <property type="entry name" value="Nucleotide cyclase"/>
    <property type="match status" value="1"/>
</dbReference>
<comment type="caution">
    <text evidence="5">The sequence shown here is derived from an EMBL/GenBank/DDBJ whole genome shotgun (WGS) entry which is preliminary data.</text>
</comment>
<dbReference type="GO" id="GO:0043709">
    <property type="term" value="P:cell adhesion involved in single-species biofilm formation"/>
    <property type="evidence" value="ECO:0007669"/>
    <property type="project" value="TreeGrafter"/>
</dbReference>
<dbReference type="CDD" id="cd01949">
    <property type="entry name" value="GGDEF"/>
    <property type="match status" value="1"/>
</dbReference>